<reference evidence="7 8" key="1">
    <citation type="submission" date="2022-08" db="EMBL/GenBank/DDBJ databases">
        <title>Paenibacillus endoradicis sp. nov., Paenibacillus radicibacter sp. nov and Paenibacillus pararadicis sp. nov., three cold-adapted plant growth-promoting bacteria isolated from root of Larix gmelinii in Great Khingan.</title>
        <authorList>
            <person name="Xue H."/>
        </authorList>
    </citation>
    <scope>NUCLEOTIDE SEQUENCE [LARGE SCALE GENOMIC DNA]</scope>
    <source>
        <strain evidence="7 8">N5-1-1-5</strain>
    </source>
</reference>
<sequence>MIRVTVKRKPDGCIESFRVKGHALYDESGKDIVCAGVSAVTVGTVNAVEALLGLELQVVTEHGLLHVRVADNLDAELKAKVQLLLESMVVMLQSIEQSYGAYIALQDKH</sequence>
<comment type="caution">
    <text evidence="7">The sequence shown here is derived from an EMBL/GenBank/DDBJ whole genome shotgun (WGS) entry which is preliminary data.</text>
</comment>
<comment type="similarity">
    <text evidence="5">Belongs to the Prp family.</text>
</comment>
<evidence type="ECO:0000256" key="6">
    <source>
        <dbReference type="ARBA" id="ARBA00044538"/>
    </source>
</evidence>
<organism evidence="7 8">
    <name type="scientific">Paenibacillus radicis</name>
    <name type="common">ex Xue et al. 2023</name>
    <dbReference type="NCBI Taxonomy" id="2972489"/>
    <lineage>
        <taxon>Bacteria</taxon>
        <taxon>Bacillati</taxon>
        <taxon>Bacillota</taxon>
        <taxon>Bacilli</taxon>
        <taxon>Bacillales</taxon>
        <taxon>Paenibacillaceae</taxon>
        <taxon>Paenibacillus</taxon>
    </lineage>
</organism>
<proteinExistence type="inferred from homology"/>
<evidence type="ECO:0000256" key="4">
    <source>
        <dbReference type="ARBA" id="ARBA00022807"/>
    </source>
</evidence>
<keyword evidence="8" id="KW-1185">Reference proteome</keyword>
<dbReference type="InterPro" id="IPR036764">
    <property type="entry name" value="Peptidase_Prp_sf"/>
</dbReference>
<dbReference type="Proteomes" id="UP001300012">
    <property type="component" value="Unassembled WGS sequence"/>
</dbReference>
<dbReference type="PANTHER" id="PTHR39178:SF1">
    <property type="entry name" value="RIBOSOMAL-PROCESSING CYSTEINE PROTEASE PRP"/>
    <property type="match status" value="1"/>
</dbReference>
<evidence type="ECO:0000256" key="1">
    <source>
        <dbReference type="ARBA" id="ARBA00022517"/>
    </source>
</evidence>
<dbReference type="CDD" id="cd16332">
    <property type="entry name" value="Prp-like"/>
    <property type="match status" value="1"/>
</dbReference>
<dbReference type="Pfam" id="PF04327">
    <property type="entry name" value="Peptidase_Prp"/>
    <property type="match status" value="1"/>
</dbReference>
<keyword evidence="2 7" id="KW-0645">Protease</keyword>
<dbReference type="PANTHER" id="PTHR39178">
    <property type="entry name" value="HYPOTHETICAL RIBOSOME-ASSOCIATED PROTEIN"/>
    <property type="match status" value="1"/>
</dbReference>
<gene>
    <name evidence="7" type="ORF">NV381_00075</name>
</gene>
<dbReference type="SUPFAM" id="SSF118010">
    <property type="entry name" value="TM1457-like"/>
    <property type="match status" value="1"/>
</dbReference>
<keyword evidence="4" id="KW-0788">Thiol protease</keyword>
<protein>
    <recommendedName>
        <fullName evidence="6">Ribosomal processing cysteine protease Prp</fullName>
    </recommendedName>
</protein>
<evidence type="ECO:0000313" key="7">
    <source>
        <dbReference type="EMBL" id="MCR8629584.1"/>
    </source>
</evidence>
<dbReference type="EMBL" id="JANQBD010000001">
    <property type="protein sequence ID" value="MCR8629584.1"/>
    <property type="molecule type" value="Genomic_DNA"/>
</dbReference>
<evidence type="ECO:0000313" key="8">
    <source>
        <dbReference type="Proteomes" id="UP001300012"/>
    </source>
</evidence>
<evidence type="ECO:0000256" key="3">
    <source>
        <dbReference type="ARBA" id="ARBA00022801"/>
    </source>
</evidence>
<accession>A0ABT1Y8Q1</accession>
<dbReference type="RefSeq" id="WP_258211213.1">
    <property type="nucleotide sequence ID" value="NZ_JANQBD010000001.1"/>
</dbReference>
<dbReference type="Gene3D" id="3.30.70.1490">
    <property type="entry name" value="Cysteine protease Prp"/>
    <property type="match status" value="1"/>
</dbReference>
<dbReference type="InterPro" id="IPR007422">
    <property type="entry name" value="Peptidase_Prp"/>
</dbReference>
<keyword evidence="1" id="KW-0690">Ribosome biogenesis</keyword>
<evidence type="ECO:0000256" key="5">
    <source>
        <dbReference type="ARBA" id="ARBA00044503"/>
    </source>
</evidence>
<name>A0ABT1Y8Q1_9BACL</name>
<evidence type="ECO:0000256" key="2">
    <source>
        <dbReference type="ARBA" id="ARBA00022670"/>
    </source>
</evidence>
<dbReference type="GO" id="GO:0008233">
    <property type="term" value="F:peptidase activity"/>
    <property type="evidence" value="ECO:0007669"/>
    <property type="project" value="UniProtKB-KW"/>
</dbReference>
<dbReference type="GO" id="GO:0006508">
    <property type="term" value="P:proteolysis"/>
    <property type="evidence" value="ECO:0007669"/>
    <property type="project" value="UniProtKB-KW"/>
</dbReference>
<keyword evidence="3" id="KW-0378">Hydrolase</keyword>